<dbReference type="InterPro" id="IPR056884">
    <property type="entry name" value="NPHP3-like_N"/>
</dbReference>
<dbReference type="PANTHER" id="PTHR46082:SF11">
    <property type="entry name" value="AAA+ ATPASE DOMAIN-CONTAINING PROTEIN-RELATED"/>
    <property type="match status" value="1"/>
</dbReference>
<dbReference type="Proteomes" id="UP000036893">
    <property type="component" value="Unassembled WGS sequence"/>
</dbReference>
<dbReference type="Gene3D" id="1.25.40.20">
    <property type="entry name" value="Ankyrin repeat-containing domain"/>
    <property type="match status" value="1"/>
</dbReference>
<dbReference type="Pfam" id="PF12796">
    <property type="entry name" value="Ank_2"/>
    <property type="match status" value="1"/>
</dbReference>
<dbReference type="Pfam" id="PF01048">
    <property type="entry name" value="PNP_UDP_1"/>
    <property type="match status" value="1"/>
</dbReference>
<sequence length="1264" mass="142402">MSSCSEIEKSDCSPGRTGRAPKQRKLEERNWRNETTRPKIFSRNDYTVGWISALPLELAAAQAMLDESHGDAGKLEMDNNTYTFGTMAGHNCVIACLPAGVYGHTSATTVASQMRSSFPSISFWLLVGIGGGAPTDKADIRLGDVVSPGVIQYDYGKMIGDGIFERTGILNKPPTLLLTAVSKLQGQHRTEGCSRMLSLIDEMMSKYPQMSPRYGPQDSGSDVLFKADYDHQEEDSCQKCNRSFAVTRPARQSCAPVVHYGTIASANQVMRHAAVRDRFARDLGILCFEMESAGLLDNFPCLTIRGICDYADSHKNKEWQEPAAATAAAYAKELLGVVSPTSLRELQTHRLPKSVLEHRELCLKALDFDRRGQRGFAIKDAFSETCTWLLGRPEFQKWLDSRLLHEHNGFLWIKGNPGTGKSTLMKFAFENTKQKTLDSGAIVISFFFNARGDELEKSTTGMYRSLLFQLFNGLPRLQKILDSEISPSMLNSGSWCLELLQYVFRLVIRNMAGQPLICFIDALDECEESEVRDMVDYFGELSELAVSGLVTLHVCLSSRHYPHVTFDKGLEMIMEGQNGHGQDITRYLDRKLANIKHREIAEVKTEIIEKASGIFLWVVMVVDILKRAYDQGRMSALRKRLREIPPRLKELFKDILTRDKQNMEDLLLCLQCTLYANRPLSPGELFYAVQSHKEDELDLMEPLADDGSVCRFILSSSKGLVEVTEESQETVRITFQSILSQEPVQETVHKTIHKTAQFIHESVRDFLLNEGGLNELWWDTRGSRMLPGHEVLKVCCWNYLTKAYLFKESRLPDDIPPQWRGHETAALRQNTSKSLPFLHYAVNNVLQHAEAAEQAGVSQTDFLSYFDTYQWTYMHNLFETGRFGRYAERTRLTYILADKNLSHLLKATLEASSLHAIFNNWDCRYCGSCLHMARHARGNTQRWASPFLAAMARRNQQVVRVLLTIRCTSYATQKEDLADLFSRPSGLELMKERRSIGYDPTIFEYAMTTRDLPLLRLVLSTGRVDLSTARVRGKKPVMFAVETGDCPLLMTMLDFGADPNEHDMWTLDSPLGVAVTLKQADIVQLLLERGADPSQSEVCHRLPSLHEAVMIDPRVINQLLFARANMNVHVAACRECVPCMRWLFQEWVDMNPNSHDSGGSTSLHYASSLELCDLLIDGGADLNVRDNEGRTPIFSLDYAKVQLLLRRGAQVNIKDNNGYTPLMWVAGLECSRPQLIQLLLDNGANPDECTDLADSVDAIDPGTV</sequence>
<dbReference type="InterPro" id="IPR002110">
    <property type="entry name" value="Ankyrin_rpt"/>
</dbReference>
<dbReference type="PROSITE" id="PS50088">
    <property type="entry name" value="ANK_REPEAT"/>
    <property type="match status" value="3"/>
</dbReference>
<feature type="region of interest" description="Disordered" evidence="3">
    <location>
        <begin position="1"/>
        <end position="31"/>
    </location>
</feature>
<dbReference type="RefSeq" id="XP_043146141.1">
    <property type="nucleotide sequence ID" value="XM_043290206.1"/>
</dbReference>
<feature type="repeat" description="ANK" evidence="2">
    <location>
        <begin position="1217"/>
        <end position="1251"/>
    </location>
</feature>
<dbReference type="InterPro" id="IPR027417">
    <property type="entry name" value="P-loop_NTPase"/>
</dbReference>
<protein>
    <recommendedName>
        <fullName evidence="8">Nucleoside phosphorylase domain-containing protein</fullName>
    </recommendedName>
</protein>
<dbReference type="Gene3D" id="3.40.50.1580">
    <property type="entry name" value="Nucleoside phosphorylase domain"/>
    <property type="match status" value="1"/>
</dbReference>
<dbReference type="PROSITE" id="PS50297">
    <property type="entry name" value="ANK_REP_REGION"/>
    <property type="match status" value="1"/>
</dbReference>
<dbReference type="SUPFAM" id="SSF53167">
    <property type="entry name" value="Purine and uridine phosphorylases"/>
    <property type="match status" value="1"/>
</dbReference>
<dbReference type="Pfam" id="PF24883">
    <property type="entry name" value="NPHP3_N"/>
    <property type="match status" value="1"/>
</dbReference>
<feature type="repeat" description="ANK" evidence="2">
    <location>
        <begin position="1066"/>
        <end position="1098"/>
    </location>
</feature>
<dbReference type="GO" id="GO:0009116">
    <property type="term" value="P:nucleoside metabolic process"/>
    <property type="evidence" value="ECO:0007669"/>
    <property type="project" value="InterPro"/>
</dbReference>
<organism evidence="6 7">
    <name type="scientific">Aspergillus udagawae</name>
    <dbReference type="NCBI Taxonomy" id="91492"/>
    <lineage>
        <taxon>Eukaryota</taxon>
        <taxon>Fungi</taxon>
        <taxon>Dikarya</taxon>
        <taxon>Ascomycota</taxon>
        <taxon>Pezizomycotina</taxon>
        <taxon>Eurotiomycetes</taxon>
        <taxon>Eurotiomycetidae</taxon>
        <taxon>Eurotiales</taxon>
        <taxon>Aspergillaceae</taxon>
        <taxon>Aspergillus</taxon>
        <taxon>Aspergillus subgen. Fumigati</taxon>
    </lineage>
</organism>
<dbReference type="SUPFAM" id="SSF48403">
    <property type="entry name" value="Ankyrin repeat"/>
    <property type="match status" value="1"/>
</dbReference>
<comment type="caution">
    <text evidence="6">The sequence shown here is derived from an EMBL/GenBank/DDBJ whole genome shotgun (WGS) entry which is preliminary data.</text>
</comment>
<dbReference type="EMBL" id="BBXM02000003">
    <property type="protein sequence ID" value="GIC88875.1"/>
    <property type="molecule type" value="Genomic_DNA"/>
</dbReference>
<keyword evidence="1" id="KW-0677">Repeat</keyword>
<dbReference type="GeneID" id="66992753"/>
<feature type="repeat" description="ANK" evidence="2">
    <location>
        <begin position="1032"/>
        <end position="1064"/>
    </location>
</feature>
<reference evidence="6" key="2">
    <citation type="submission" date="2021-01" db="EMBL/GenBank/DDBJ databases">
        <title>Pan-genome distribution and transcriptional activeness of fungal secondary metabolism genes in Aspergillus section Fumigati.</title>
        <authorList>
            <person name="Takahashi H."/>
            <person name="Umemura M."/>
            <person name="Ninomiya A."/>
            <person name="Kusuya Y."/>
            <person name="Urayama S."/>
            <person name="Shimizu M."/>
            <person name="Watanabe A."/>
            <person name="Kamei K."/>
            <person name="Yaguchi T."/>
            <person name="Hagiwara D."/>
        </authorList>
    </citation>
    <scope>NUCLEOTIDE SEQUENCE</scope>
    <source>
        <strain evidence="6">IFM 46973</strain>
    </source>
</reference>
<evidence type="ECO:0000256" key="3">
    <source>
        <dbReference type="SAM" id="MobiDB-lite"/>
    </source>
</evidence>
<dbReference type="InterPro" id="IPR036770">
    <property type="entry name" value="Ankyrin_rpt-contain_sf"/>
</dbReference>
<dbReference type="PANTHER" id="PTHR46082">
    <property type="entry name" value="ATP/GTP-BINDING PROTEIN-RELATED"/>
    <property type="match status" value="1"/>
</dbReference>
<dbReference type="SMART" id="SM00248">
    <property type="entry name" value="ANK"/>
    <property type="match status" value="7"/>
</dbReference>
<evidence type="ECO:0000256" key="2">
    <source>
        <dbReference type="PROSITE-ProRule" id="PRU00023"/>
    </source>
</evidence>
<keyword evidence="2" id="KW-0040">ANK repeat</keyword>
<reference evidence="6" key="1">
    <citation type="journal article" date="2015" name="Genome Announc.">
        <title>Draft Genome Sequence of the Pathogenic Filamentous Fungus Aspergillus udagawae Strain IFM 46973T.</title>
        <authorList>
            <person name="Kusuya Y."/>
            <person name="Takahashi-Nakaguchi A."/>
            <person name="Takahashi H."/>
            <person name="Yaguchi T."/>
        </authorList>
    </citation>
    <scope>NUCLEOTIDE SEQUENCE</scope>
    <source>
        <strain evidence="6">IFM 46973</strain>
    </source>
</reference>
<dbReference type="SUPFAM" id="SSF52540">
    <property type="entry name" value="P-loop containing nucleoside triphosphate hydrolases"/>
    <property type="match status" value="1"/>
</dbReference>
<dbReference type="InterPro" id="IPR053137">
    <property type="entry name" value="NLR-like"/>
</dbReference>
<evidence type="ECO:0008006" key="8">
    <source>
        <dbReference type="Google" id="ProtNLM"/>
    </source>
</evidence>
<gene>
    <name evidence="6" type="ORF">Aud_005277</name>
</gene>
<accession>A0A8E0QQZ8</accession>
<proteinExistence type="predicted"/>
<dbReference type="InterPro" id="IPR035994">
    <property type="entry name" value="Nucleoside_phosphorylase_sf"/>
</dbReference>
<feature type="domain" description="Nucleoside phosphorylase" evidence="4">
    <location>
        <begin position="49"/>
        <end position="335"/>
    </location>
</feature>
<evidence type="ECO:0000313" key="6">
    <source>
        <dbReference type="EMBL" id="GIC88875.1"/>
    </source>
</evidence>
<evidence type="ECO:0000259" key="5">
    <source>
        <dbReference type="Pfam" id="PF24883"/>
    </source>
</evidence>
<evidence type="ECO:0000313" key="7">
    <source>
        <dbReference type="Proteomes" id="UP000036893"/>
    </source>
</evidence>
<name>A0A8E0QQZ8_9EURO</name>
<feature type="compositionally biased region" description="Basic and acidic residues" evidence="3">
    <location>
        <begin position="1"/>
        <end position="11"/>
    </location>
</feature>
<feature type="domain" description="Nephrocystin 3-like N-terminal" evidence="5">
    <location>
        <begin position="384"/>
        <end position="559"/>
    </location>
</feature>
<dbReference type="InterPro" id="IPR000845">
    <property type="entry name" value="Nucleoside_phosphorylase_d"/>
</dbReference>
<dbReference type="Gene3D" id="3.40.50.300">
    <property type="entry name" value="P-loop containing nucleotide triphosphate hydrolases"/>
    <property type="match status" value="1"/>
</dbReference>
<dbReference type="GO" id="GO:0003824">
    <property type="term" value="F:catalytic activity"/>
    <property type="evidence" value="ECO:0007669"/>
    <property type="project" value="InterPro"/>
</dbReference>
<evidence type="ECO:0000256" key="1">
    <source>
        <dbReference type="ARBA" id="ARBA00022737"/>
    </source>
</evidence>
<dbReference type="AlphaFoldDB" id="A0A8E0QQZ8"/>
<evidence type="ECO:0000259" key="4">
    <source>
        <dbReference type="Pfam" id="PF01048"/>
    </source>
</evidence>